<dbReference type="InterPro" id="IPR002935">
    <property type="entry name" value="SAM_O-MeTrfase"/>
</dbReference>
<dbReference type="CDD" id="cd02440">
    <property type="entry name" value="AdoMet_MTases"/>
    <property type="match status" value="1"/>
</dbReference>
<dbReference type="EC" id="2.1.1.-" evidence="4"/>
<keyword evidence="1 4" id="KW-0489">Methyltransferase</keyword>
<comment type="caution">
    <text evidence="4">The sequence shown here is derived from an EMBL/GenBank/DDBJ whole genome shotgun (WGS) entry which is preliminary data.</text>
</comment>
<dbReference type="EMBL" id="JARWAK010000011">
    <property type="protein sequence ID" value="MDR5867770.1"/>
    <property type="molecule type" value="Genomic_DNA"/>
</dbReference>
<protein>
    <submittedName>
        <fullName evidence="4">Class I SAM-dependent methyltransferase</fullName>
        <ecNumber evidence="4">2.1.1.-</ecNumber>
    </submittedName>
</protein>
<gene>
    <name evidence="4" type="ORF">QC818_13325</name>
</gene>
<dbReference type="RefSeq" id="WP_309653358.1">
    <property type="nucleotide sequence ID" value="NZ_JARWAK010000011.1"/>
</dbReference>
<evidence type="ECO:0000256" key="1">
    <source>
        <dbReference type="ARBA" id="ARBA00022603"/>
    </source>
</evidence>
<organism evidence="4 5">
    <name type="scientific">Halomonas koreensis</name>
    <dbReference type="NCBI Taxonomy" id="245385"/>
    <lineage>
        <taxon>Bacteria</taxon>
        <taxon>Pseudomonadati</taxon>
        <taxon>Pseudomonadota</taxon>
        <taxon>Gammaproteobacteria</taxon>
        <taxon>Oceanospirillales</taxon>
        <taxon>Halomonadaceae</taxon>
        <taxon>Halomonas</taxon>
    </lineage>
</organism>
<dbReference type="GO" id="GO:0008168">
    <property type="term" value="F:methyltransferase activity"/>
    <property type="evidence" value="ECO:0007669"/>
    <property type="project" value="UniProtKB-KW"/>
</dbReference>
<dbReference type="Proteomes" id="UP001264519">
    <property type="component" value="Unassembled WGS sequence"/>
</dbReference>
<dbReference type="Pfam" id="PF01596">
    <property type="entry name" value="Methyltransf_3"/>
    <property type="match status" value="1"/>
</dbReference>
<dbReference type="SUPFAM" id="SSF53335">
    <property type="entry name" value="S-adenosyl-L-methionine-dependent methyltransferases"/>
    <property type="match status" value="1"/>
</dbReference>
<name>A0ABU1G4E4_9GAMM</name>
<reference evidence="4 5" key="1">
    <citation type="submission" date="2023-04" db="EMBL/GenBank/DDBJ databases">
        <title>A long-awaited taxogenomic arrangement of the family Halomonadaceae.</title>
        <authorList>
            <person name="De La Haba R."/>
            <person name="Chuvochina M."/>
            <person name="Wittouck S."/>
            <person name="Arahal D.R."/>
            <person name="Sanchez-Porro C."/>
            <person name="Hugenholtz P."/>
            <person name="Ventosa A."/>
        </authorList>
    </citation>
    <scope>NUCLEOTIDE SEQUENCE [LARGE SCALE GENOMIC DNA]</scope>
    <source>
        <strain evidence="4 5">DSM 23530</strain>
    </source>
</reference>
<accession>A0ABU1G4E4</accession>
<keyword evidence="2 4" id="KW-0808">Transferase</keyword>
<dbReference type="GO" id="GO:0032259">
    <property type="term" value="P:methylation"/>
    <property type="evidence" value="ECO:0007669"/>
    <property type="project" value="UniProtKB-KW"/>
</dbReference>
<proteinExistence type="predicted"/>
<dbReference type="Gene3D" id="3.40.50.150">
    <property type="entry name" value="Vaccinia Virus protein VP39"/>
    <property type="match status" value="1"/>
</dbReference>
<sequence length="206" mass="22212">MDAPPSLERWLAELAAHGERHDAAVDDPARRLRNITPDTGRFLDVQVRATGARRILEAGTSNGYSTLWLARGARATGGRVTTVECDAERWTLARRHFAAAGVEALVDALHADIGTVLADQAPASLDLIFLDADRERYLDWWPAIREALAPGGLLVVDNALSHAEALAPFMARVEADPAFTGCRVPVGKGEFLATRDRGAPREAGRG</sequence>
<dbReference type="PANTHER" id="PTHR43167">
    <property type="entry name" value="PUTATIVE (AFU_ORTHOLOGUE AFUA_6G01830)-RELATED"/>
    <property type="match status" value="1"/>
</dbReference>
<evidence type="ECO:0000313" key="5">
    <source>
        <dbReference type="Proteomes" id="UP001264519"/>
    </source>
</evidence>
<evidence type="ECO:0000313" key="4">
    <source>
        <dbReference type="EMBL" id="MDR5867770.1"/>
    </source>
</evidence>
<evidence type="ECO:0000256" key="3">
    <source>
        <dbReference type="ARBA" id="ARBA00022691"/>
    </source>
</evidence>
<dbReference type="PROSITE" id="PS51682">
    <property type="entry name" value="SAM_OMT_I"/>
    <property type="match status" value="1"/>
</dbReference>
<evidence type="ECO:0000256" key="2">
    <source>
        <dbReference type="ARBA" id="ARBA00022679"/>
    </source>
</evidence>
<dbReference type="PANTHER" id="PTHR43167:SF1">
    <property type="entry name" value="PUTATIVE (AFU_ORTHOLOGUE AFUA_6G01830)-RELATED"/>
    <property type="match status" value="1"/>
</dbReference>
<keyword evidence="5" id="KW-1185">Reference proteome</keyword>
<keyword evidence="3" id="KW-0949">S-adenosyl-L-methionine</keyword>
<dbReference type="InterPro" id="IPR029063">
    <property type="entry name" value="SAM-dependent_MTases_sf"/>
</dbReference>